<feature type="compositionally biased region" description="Polar residues" evidence="1">
    <location>
        <begin position="117"/>
        <end position="129"/>
    </location>
</feature>
<reference evidence="2" key="1">
    <citation type="journal article" date="2023" name="Front. Mar. Sci.">
        <title>A new Merluccius polli reference genome to investigate the effects of global change in West African waters.</title>
        <authorList>
            <person name="Mateo J.L."/>
            <person name="Blanco-Fernandez C."/>
            <person name="Garcia-Vazquez E."/>
            <person name="Machado-Schiaffino G."/>
        </authorList>
    </citation>
    <scope>NUCLEOTIDE SEQUENCE</scope>
    <source>
        <strain evidence="2">C29</strain>
        <tissue evidence="2">Fin</tissue>
    </source>
</reference>
<feature type="compositionally biased region" description="Low complexity" evidence="1">
    <location>
        <begin position="301"/>
        <end position="311"/>
    </location>
</feature>
<feature type="compositionally biased region" description="Polar residues" evidence="1">
    <location>
        <begin position="282"/>
        <end position="300"/>
    </location>
</feature>
<comment type="caution">
    <text evidence="2">The sequence shown here is derived from an EMBL/GenBank/DDBJ whole genome shotgun (WGS) entry which is preliminary data.</text>
</comment>
<dbReference type="EMBL" id="JAOPHQ010003987">
    <property type="protein sequence ID" value="KAK0141042.1"/>
    <property type="molecule type" value="Genomic_DNA"/>
</dbReference>
<name>A0AA47MIR5_MERPO</name>
<feature type="compositionally biased region" description="Low complexity" evidence="1">
    <location>
        <begin position="130"/>
        <end position="151"/>
    </location>
</feature>
<feature type="region of interest" description="Disordered" evidence="1">
    <location>
        <begin position="282"/>
        <end position="311"/>
    </location>
</feature>
<gene>
    <name evidence="2" type="ORF">N1851_021950</name>
</gene>
<evidence type="ECO:0000313" key="2">
    <source>
        <dbReference type="EMBL" id="KAK0141042.1"/>
    </source>
</evidence>
<dbReference type="AlphaFoldDB" id="A0AA47MIR5"/>
<organism evidence="2 3">
    <name type="scientific">Merluccius polli</name>
    <name type="common">Benguela hake</name>
    <name type="synonym">Merluccius cadenati</name>
    <dbReference type="NCBI Taxonomy" id="89951"/>
    <lineage>
        <taxon>Eukaryota</taxon>
        <taxon>Metazoa</taxon>
        <taxon>Chordata</taxon>
        <taxon>Craniata</taxon>
        <taxon>Vertebrata</taxon>
        <taxon>Euteleostomi</taxon>
        <taxon>Actinopterygii</taxon>
        <taxon>Neopterygii</taxon>
        <taxon>Teleostei</taxon>
        <taxon>Neoteleostei</taxon>
        <taxon>Acanthomorphata</taxon>
        <taxon>Zeiogadaria</taxon>
        <taxon>Gadariae</taxon>
        <taxon>Gadiformes</taxon>
        <taxon>Gadoidei</taxon>
        <taxon>Merlucciidae</taxon>
        <taxon>Merluccius</taxon>
    </lineage>
</organism>
<protein>
    <submittedName>
        <fullName evidence="2">Uncharacterized protein</fullName>
    </submittedName>
</protein>
<proteinExistence type="predicted"/>
<evidence type="ECO:0000313" key="3">
    <source>
        <dbReference type="Proteomes" id="UP001174136"/>
    </source>
</evidence>
<dbReference type="Proteomes" id="UP001174136">
    <property type="component" value="Unassembled WGS sequence"/>
</dbReference>
<accession>A0AA47MIR5</accession>
<evidence type="ECO:0000256" key="1">
    <source>
        <dbReference type="SAM" id="MobiDB-lite"/>
    </source>
</evidence>
<feature type="region of interest" description="Disordered" evidence="1">
    <location>
        <begin position="117"/>
        <end position="164"/>
    </location>
</feature>
<sequence>MAPSSFVWSDNETELLLKVILEYKVEKTQDGIDWESCQSKYVDILTRLLEQYPAESSVDFPHERGELTQSILTTKIKAVRCKYRLAVDNGRRSGYGRVVLLYFELCEQIWGGSPATTTMPSGIETNDLNDSLSVPSPTASSSSTVEPSDAASDTEQESSVTPYVKERRALLQEKLNGHRHNRMRRKLPAETQWLNAVEEDQRVKKRLVDFLETSEKQAADNFAKLSDTLNMLTTTMSEGFTVLRQIMQPPPPQPSHHMPYEARGHMSHTPYIQSAHRNQAFQSLSNNSPPVRGTQRSTQDAAHSSTTAGSTGLTGFSYTQALFSDEY</sequence>
<keyword evidence="3" id="KW-1185">Reference proteome</keyword>